<protein>
    <recommendedName>
        <fullName evidence="2">Heterokaryon incompatibility domain-containing protein</fullName>
    </recommendedName>
</protein>
<feature type="transmembrane region" description="Helical" evidence="1">
    <location>
        <begin position="754"/>
        <end position="773"/>
    </location>
</feature>
<dbReference type="InterPro" id="IPR010730">
    <property type="entry name" value="HET"/>
</dbReference>
<keyword evidence="1" id="KW-0472">Membrane</keyword>
<keyword evidence="1" id="KW-0812">Transmembrane</keyword>
<keyword evidence="1" id="KW-1133">Transmembrane helix</keyword>
<feature type="transmembrane region" description="Helical" evidence="1">
    <location>
        <begin position="671"/>
        <end position="693"/>
    </location>
</feature>
<gene>
    <name evidence="3" type="ORF">SUNI508_12696</name>
</gene>
<evidence type="ECO:0000313" key="3">
    <source>
        <dbReference type="EMBL" id="KAK9425989.1"/>
    </source>
</evidence>
<reference evidence="3 4" key="1">
    <citation type="journal article" date="2024" name="J. Plant Pathol.">
        <title>Sequence and assembly of the genome of Seiridium unicorne, isolate CBS 538.82, causal agent of cypress canker disease.</title>
        <authorList>
            <person name="Scali E."/>
            <person name="Rocca G.D."/>
            <person name="Danti R."/>
            <person name="Garbelotto M."/>
            <person name="Barberini S."/>
            <person name="Baroncelli R."/>
            <person name="Emiliani G."/>
        </authorList>
    </citation>
    <scope>NUCLEOTIDE SEQUENCE [LARGE SCALE GENOMIC DNA]</scope>
    <source>
        <strain evidence="3 4">BM-138-508</strain>
    </source>
</reference>
<organism evidence="3 4">
    <name type="scientific">Seiridium unicorne</name>
    <dbReference type="NCBI Taxonomy" id="138068"/>
    <lineage>
        <taxon>Eukaryota</taxon>
        <taxon>Fungi</taxon>
        <taxon>Dikarya</taxon>
        <taxon>Ascomycota</taxon>
        <taxon>Pezizomycotina</taxon>
        <taxon>Sordariomycetes</taxon>
        <taxon>Xylariomycetidae</taxon>
        <taxon>Amphisphaeriales</taxon>
        <taxon>Sporocadaceae</taxon>
        <taxon>Seiridium</taxon>
    </lineage>
</organism>
<feature type="transmembrane region" description="Helical" evidence="1">
    <location>
        <begin position="780"/>
        <end position="797"/>
    </location>
</feature>
<dbReference type="Proteomes" id="UP001408356">
    <property type="component" value="Unassembled WGS sequence"/>
</dbReference>
<dbReference type="PANTHER" id="PTHR10622">
    <property type="entry name" value="HET DOMAIN-CONTAINING PROTEIN"/>
    <property type="match status" value="1"/>
</dbReference>
<dbReference type="PANTHER" id="PTHR10622:SF10">
    <property type="entry name" value="HET DOMAIN-CONTAINING PROTEIN"/>
    <property type="match status" value="1"/>
</dbReference>
<dbReference type="EMBL" id="JARVKF010000008">
    <property type="protein sequence ID" value="KAK9425989.1"/>
    <property type="molecule type" value="Genomic_DNA"/>
</dbReference>
<accession>A0ABR2VGF1</accession>
<evidence type="ECO:0000313" key="4">
    <source>
        <dbReference type="Proteomes" id="UP001408356"/>
    </source>
</evidence>
<dbReference type="Pfam" id="PF06985">
    <property type="entry name" value="HET"/>
    <property type="match status" value="1"/>
</dbReference>
<keyword evidence="4" id="KW-1185">Reference proteome</keyword>
<name>A0ABR2VGF1_9PEZI</name>
<proteinExistence type="predicted"/>
<feature type="domain" description="Heterokaryon incompatibility" evidence="2">
    <location>
        <begin position="22"/>
        <end position="106"/>
    </location>
</feature>
<evidence type="ECO:0000259" key="2">
    <source>
        <dbReference type="Pfam" id="PF06985"/>
    </source>
</evidence>
<feature type="transmembrane region" description="Helical" evidence="1">
    <location>
        <begin position="705"/>
        <end position="734"/>
    </location>
</feature>
<evidence type="ECO:0000256" key="1">
    <source>
        <dbReference type="SAM" id="Phobius"/>
    </source>
</evidence>
<feature type="transmembrane region" description="Helical" evidence="1">
    <location>
        <begin position="803"/>
        <end position="820"/>
    </location>
</feature>
<sequence>MRLLNVYTRSFEEYLDNNVPPYAILSHTWENEEVSFQEFHRPETTNKFGFKKIEQFCLRAIDCGLNYGWVDTCCIDKTSSAELSEAINSMFKWYERSAICFAYLADVPGNPESTLGPVFANSRWFERGWTLQELLAPPQLVILGSNWGYIGNRDSLVQQISTITGIGTRYLTTREAEIHYRESEKLYFHDHYSNISRLRRVRDATVAEKLSWAAARQTTRKEDIAYCLLGLCAVNMPLLYGEGTAAFLRLQEAIIRQKFDPTLLAWNVVTEGSEKSVLRPQTISCPSVWWSLGRTLLGLEDPWSYQSDKYRPLNFFCPGILATSPLCFSGCDQYVNFQASLDWDLTSRGLSIKLPTSKNRHPYMLLPCHRKDDQWNIVAVPLIGFGDGAFDRAAAPVELLDRRKWQMWPWRSLLLSTHAPAWDRMRESYCKIIRIQVASGLQVLDIVAPRHVWWLRDGLGVQWFVDKAHKRLLRLLIRSRKTDETYIIDVAVAMIKAGELRALLPESVHLQFQHLVRGAGQAIKLSPLESNMVSEELMQSEDDHSPLLVTTSQVTSANDAEYLLSVSEPRMSHRTSTAGDQERTCVPQTDRWSLVNLRYVKESISKKLGSLTDAFEAHVPHQARRLLSDLWIMVVNSLSAIFLAWGFGLLSPDHLRCDIWCWFLCARAYKLISWAGIVLAMMHRALPITCYLIPRASHKIARHRFWLAALCVLPIFSDLVVLPSVHSGVAMLVIGGVIDFLRGPAPYTGLPHFISWPLGAAIGFSLPYLALLLTVPDIDVGLMAAVVGLMYLWLMSTNAQECVWFSVLWLYTSAFLFLPSKYTEMADCQLNPFAMLVEDGIRRYQQALYGQQSYGLRQ</sequence>
<comment type="caution">
    <text evidence="3">The sequence shown here is derived from an EMBL/GenBank/DDBJ whole genome shotgun (WGS) entry which is preliminary data.</text>
</comment>